<dbReference type="Pfam" id="PF00571">
    <property type="entry name" value="CBS"/>
    <property type="match status" value="2"/>
</dbReference>
<dbReference type="InterPro" id="IPR046342">
    <property type="entry name" value="CBS_dom_sf"/>
</dbReference>
<keyword evidence="5" id="KW-0479">Metal-binding</keyword>
<dbReference type="PATRIC" id="fig|1303518.3.peg.996"/>
<keyword evidence="2" id="KW-0677">Repeat</keyword>
<dbReference type="InterPro" id="IPR050986">
    <property type="entry name" value="GutQ/KpsF_isomerases"/>
</dbReference>
<keyword evidence="11" id="KW-1185">Reference proteome</keyword>
<accession>S0ETK2</accession>
<evidence type="ECO:0000313" key="10">
    <source>
        <dbReference type="EMBL" id="CCW34808.1"/>
    </source>
</evidence>
<evidence type="ECO:0000256" key="2">
    <source>
        <dbReference type="ARBA" id="ARBA00022737"/>
    </source>
</evidence>
<dbReference type="RefSeq" id="WP_016482358.1">
    <property type="nucleotide sequence ID" value="NC_021487.1"/>
</dbReference>
<name>S0ETK2_CHTCT</name>
<sequence length="335" mass="36294">MQQEDRFSQEENEALQFAREALRVEAEAVHRLSARIGETFAQALFLLEACQGKVITTGVGKSGIIARKLAATLTSIGQPAVFLHPTEALHGDLGLVTREDVVIALSNSGESEELLTLLPLLRARDIPLIAITGNLHSTLARYAHVTLDASVEREICPLNLAPTTSVVAALALSDALAMALQRRRHLSPEEYARNHPGGRLGRRLTLRVQDLLPPNGSALPHVAPNASFQEVVCELTAGHMGAVCVLDDTNHLLGLIAESDLRQAFLKYQQESFKLTAADMMNPNPILTLAPDQLAYEALQKMTQRPRPISVAPVLTEEGICLGLLRVNDLVKAGL</sequence>
<dbReference type="Pfam" id="PF01380">
    <property type="entry name" value="SIS"/>
    <property type="match status" value="1"/>
</dbReference>
<dbReference type="Proteomes" id="UP000014227">
    <property type="component" value="Chromosome I"/>
</dbReference>
<dbReference type="HOGENOM" id="CLU_040681_13_1_0"/>
<evidence type="ECO:0000256" key="6">
    <source>
        <dbReference type="PIRSR" id="PIRSR004692-3"/>
    </source>
</evidence>
<dbReference type="InterPro" id="IPR004800">
    <property type="entry name" value="KdsD/KpsF-type"/>
</dbReference>
<evidence type="ECO:0000259" key="8">
    <source>
        <dbReference type="PROSITE" id="PS51371"/>
    </source>
</evidence>
<dbReference type="InterPro" id="IPR035474">
    <property type="entry name" value="SIS_Kpsf"/>
</dbReference>
<evidence type="ECO:0000256" key="5">
    <source>
        <dbReference type="PIRSR" id="PIRSR004692-2"/>
    </source>
</evidence>
<reference evidence="11" key="1">
    <citation type="submission" date="2013-03" db="EMBL/GenBank/DDBJ databases">
        <title>Genome sequence of Chthonomonas calidirosea, the first sequenced genome from the Armatimonadetes phylum (formally candidate division OP10).</title>
        <authorList>
            <person name="Lee K.C.Y."/>
            <person name="Morgan X.C."/>
            <person name="Dunfield P.F."/>
            <person name="Tamas I."/>
            <person name="Houghton K.M."/>
            <person name="Vyssotski M."/>
            <person name="Ryan J.L.J."/>
            <person name="Lagutin K."/>
            <person name="McDonald I.R."/>
            <person name="Stott M.B."/>
        </authorList>
    </citation>
    <scope>NUCLEOTIDE SEQUENCE [LARGE SCALE GENOMIC DNA]</scope>
    <source>
        <strain evidence="11">DSM 23976 / ICMP 18418 / T49</strain>
    </source>
</reference>
<dbReference type="EMBL" id="HF951689">
    <property type="protein sequence ID" value="CCW34808.1"/>
    <property type="molecule type" value="Genomic_DNA"/>
</dbReference>
<dbReference type="GO" id="GO:0005975">
    <property type="term" value="P:carbohydrate metabolic process"/>
    <property type="evidence" value="ECO:0007669"/>
    <property type="project" value="InterPro"/>
</dbReference>
<dbReference type="Gene3D" id="3.10.580.10">
    <property type="entry name" value="CBS-domain"/>
    <property type="match status" value="1"/>
</dbReference>
<dbReference type="PROSITE" id="PS51371">
    <property type="entry name" value="CBS"/>
    <property type="match status" value="2"/>
</dbReference>
<dbReference type="InterPro" id="IPR001347">
    <property type="entry name" value="SIS_dom"/>
</dbReference>
<dbReference type="InterPro" id="IPR046348">
    <property type="entry name" value="SIS_dom_sf"/>
</dbReference>
<keyword evidence="3 7" id="KW-0129">CBS domain</keyword>
<evidence type="ECO:0000313" key="11">
    <source>
        <dbReference type="Proteomes" id="UP000014227"/>
    </source>
</evidence>
<dbReference type="GO" id="GO:0019146">
    <property type="term" value="F:arabinose-5-phosphate isomerase activity"/>
    <property type="evidence" value="ECO:0007669"/>
    <property type="project" value="UniProtKB-EC"/>
</dbReference>
<dbReference type="SMART" id="SM00116">
    <property type="entry name" value="CBS"/>
    <property type="match status" value="2"/>
</dbReference>
<evidence type="ECO:0000256" key="3">
    <source>
        <dbReference type="ARBA" id="ARBA00023122"/>
    </source>
</evidence>
<dbReference type="FunFam" id="3.40.50.10490:FF:000011">
    <property type="entry name" value="Arabinose 5-phosphate isomerase"/>
    <property type="match status" value="1"/>
</dbReference>
<feature type="site" description="Catalytically relevant" evidence="6">
    <location>
        <position position="61"/>
    </location>
</feature>
<dbReference type="GO" id="GO:0046872">
    <property type="term" value="F:metal ion binding"/>
    <property type="evidence" value="ECO:0007669"/>
    <property type="project" value="UniProtKB-KW"/>
</dbReference>
<dbReference type="CDD" id="cd04604">
    <property type="entry name" value="CBS_pair_SIS_assoc"/>
    <property type="match status" value="1"/>
</dbReference>
<dbReference type="SUPFAM" id="SSF53697">
    <property type="entry name" value="SIS domain"/>
    <property type="match status" value="1"/>
</dbReference>
<dbReference type="STRING" id="454171.CP488_00170"/>
<feature type="domain" description="CBS" evidence="8">
    <location>
        <begin position="281"/>
        <end position="335"/>
    </location>
</feature>
<dbReference type="OrthoDB" id="9762536at2"/>
<evidence type="ECO:0000256" key="4">
    <source>
        <dbReference type="PIRNR" id="PIRNR004692"/>
    </source>
</evidence>
<evidence type="ECO:0000259" key="9">
    <source>
        <dbReference type="PROSITE" id="PS51464"/>
    </source>
</evidence>
<evidence type="ECO:0000256" key="7">
    <source>
        <dbReference type="PROSITE-ProRule" id="PRU00703"/>
    </source>
</evidence>
<feature type="site" description="Catalytically relevant" evidence="6">
    <location>
        <position position="154"/>
    </location>
</feature>
<dbReference type="KEGG" id="ccz:CCALI_00986"/>
<keyword evidence="5" id="KW-0862">Zinc</keyword>
<dbReference type="EC" id="5.3.1.13" evidence="10"/>
<dbReference type="Gene3D" id="3.40.50.10490">
    <property type="entry name" value="Glucose-6-phosphate isomerase like protein, domain 1"/>
    <property type="match status" value="1"/>
</dbReference>
<feature type="domain" description="SIS" evidence="9">
    <location>
        <begin position="43"/>
        <end position="186"/>
    </location>
</feature>
<proteinExistence type="inferred from homology"/>
<dbReference type="eggNOG" id="COG0794">
    <property type="taxonomic scope" value="Bacteria"/>
</dbReference>
<feature type="domain" description="CBS" evidence="8">
    <location>
        <begin position="212"/>
        <end position="272"/>
    </location>
</feature>
<dbReference type="PANTHER" id="PTHR42745:SF1">
    <property type="entry name" value="ARABINOSE 5-PHOSPHATE ISOMERASE KDSD"/>
    <property type="match status" value="1"/>
</dbReference>
<comment type="similarity">
    <text evidence="1 4">Belongs to the SIS family. GutQ/KpsF subfamily.</text>
</comment>
<dbReference type="GO" id="GO:0097367">
    <property type="term" value="F:carbohydrate derivative binding"/>
    <property type="evidence" value="ECO:0007669"/>
    <property type="project" value="InterPro"/>
</dbReference>
<gene>
    <name evidence="10" type="ORF">CCALI_00986</name>
</gene>
<dbReference type="InParanoid" id="S0ETK2"/>
<evidence type="ECO:0000256" key="1">
    <source>
        <dbReference type="ARBA" id="ARBA00008165"/>
    </source>
</evidence>
<protein>
    <submittedName>
        <fullName evidence="10">KpsF/GutQ family protein</fullName>
        <ecNumber evidence="10">5.3.1.13</ecNumber>
    </submittedName>
</protein>
<dbReference type="PANTHER" id="PTHR42745">
    <property type="match status" value="1"/>
</dbReference>
<dbReference type="SUPFAM" id="SSF54631">
    <property type="entry name" value="CBS-domain pair"/>
    <property type="match status" value="1"/>
</dbReference>
<feature type="site" description="Catalytically relevant" evidence="6">
    <location>
        <position position="113"/>
    </location>
</feature>
<dbReference type="GO" id="GO:1901135">
    <property type="term" value="P:carbohydrate derivative metabolic process"/>
    <property type="evidence" value="ECO:0007669"/>
    <property type="project" value="InterPro"/>
</dbReference>
<feature type="binding site" evidence="5">
    <location>
        <position position="84"/>
    </location>
    <ligand>
        <name>Zn(2+)</name>
        <dbReference type="ChEBI" id="CHEBI:29105"/>
    </ligand>
</feature>
<dbReference type="InterPro" id="IPR000644">
    <property type="entry name" value="CBS_dom"/>
</dbReference>
<dbReference type="NCBIfam" id="TIGR00393">
    <property type="entry name" value="kpsF"/>
    <property type="match status" value="1"/>
</dbReference>
<dbReference type="PROSITE" id="PS51464">
    <property type="entry name" value="SIS"/>
    <property type="match status" value="1"/>
</dbReference>
<feature type="site" description="Catalytically relevant" evidence="6">
    <location>
        <position position="195"/>
    </location>
</feature>
<dbReference type="CDD" id="cd05014">
    <property type="entry name" value="SIS_Kpsf"/>
    <property type="match status" value="1"/>
</dbReference>
<keyword evidence="10" id="KW-0413">Isomerase</keyword>
<dbReference type="eggNOG" id="COG0517">
    <property type="taxonomic scope" value="Bacteria"/>
</dbReference>
<organism evidence="10 11">
    <name type="scientific">Chthonomonas calidirosea (strain DSM 23976 / ICMP 18418 / T49)</name>
    <dbReference type="NCBI Taxonomy" id="1303518"/>
    <lineage>
        <taxon>Bacteria</taxon>
        <taxon>Bacillati</taxon>
        <taxon>Armatimonadota</taxon>
        <taxon>Chthonomonadia</taxon>
        <taxon>Chthonomonadales</taxon>
        <taxon>Chthonomonadaceae</taxon>
        <taxon>Chthonomonas</taxon>
    </lineage>
</organism>
<dbReference type="AlphaFoldDB" id="S0ETK2"/>
<dbReference type="PIRSF" id="PIRSF004692">
    <property type="entry name" value="KdsD_KpsF"/>
    <property type="match status" value="1"/>
</dbReference>